<dbReference type="InterPro" id="IPR011009">
    <property type="entry name" value="Kinase-like_dom_sf"/>
</dbReference>
<dbReference type="InterPro" id="IPR015433">
    <property type="entry name" value="PI3/4_kinase"/>
</dbReference>
<feature type="compositionally biased region" description="Basic and acidic residues" evidence="8">
    <location>
        <begin position="587"/>
        <end position="598"/>
    </location>
</feature>
<evidence type="ECO:0000256" key="8">
    <source>
        <dbReference type="SAM" id="MobiDB-lite"/>
    </source>
</evidence>
<dbReference type="SMART" id="SM00145">
    <property type="entry name" value="PI3Ka"/>
    <property type="match status" value="1"/>
</dbReference>
<feature type="domain" description="PI3K/PI4K catalytic" evidence="9">
    <location>
        <begin position="1540"/>
        <end position="1825"/>
    </location>
</feature>
<evidence type="ECO:0000256" key="6">
    <source>
        <dbReference type="ARBA" id="ARBA00022777"/>
    </source>
</evidence>
<dbReference type="RefSeq" id="XP_024666154.1">
    <property type="nucleotide sequence ID" value="XM_024810386.1"/>
</dbReference>
<gene>
    <name evidence="11" type="ORF">B9G98_03829</name>
</gene>
<dbReference type="EMBL" id="NDIQ01000022">
    <property type="protein sequence ID" value="PRT56209.1"/>
    <property type="molecule type" value="Genomic_DNA"/>
</dbReference>
<dbReference type="PANTHER" id="PTHR10048">
    <property type="entry name" value="PHOSPHATIDYLINOSITOL KINASE"/>
    <property type="match status" value="1"/>
</dbReference>
<evidence type="ECO:0000256" key="3">
    <source>
        <dbReference type="ARBA" id="ARBA00012169"/>
    </source>
</evidence>
<evidence type="ECO:0000256" key="4">
    <source>
        <dbReference type="ARBA" id="ARBA00022679"/>
    </source>
</evidence>
<feature type="region of interest" description="Disordered" evidence="8">
    <location>
        <begin position="569"/>
        <end position="601"/>
    </location>
</feature>
<evidence type="ECO:0000256" key="1">
    <source>
        <dbReference type="ARBA" id="ARBA00001686"/>
    </source>
</evidence>
<feature type="domain" description="PIK helical" evidence="10">
    <location>
        <begin position="1295"/>
        <end position="1467"/>
    </location>
</feature>
<evidence type="ECO:0000256" key="5">
    <source>
        <dbReference type="ARBA" id="ARBA00022741"/>
    </source>
</evidence>
<dbReference type="Gene3D" id="1.25.40.70">
    <property type="entry name" value="Phosphatidylinositol 3-kinase, accessory domain (PIK)"/>
    <property type="match status" value="1"/>
</dbReference>
<dbReference type="Pfam" id="PF00454">
    <property type="entry name" value="PI3_PI4_kinase"/>
    <property type="match status" value="1"/>
</dbReference>
<dbReference type="InterPro" id="IPR042236">
    <property type="entry name" value="PI3K_accessory_sf"/>
</dbReference>
<reference evidence="11 12" key="1">
    <citation type="submission" date="2017-04" db="EMBL/GenBank/DDBJ databases">
        <title>Genome sequencing of [Candida] sorbophila.</title>
        <authorList>
            <person name="Ahn J.O."/>
        </authorList>
    </citation>
    <scope>NUCLEOTIDE SEQUENCE [LARGE SCALE GENOMIC DNA]</scope>
    <source>
        <strain evidence="11 12">DS02</strain>
    </source>
</reference>
<dbReference type="PROSITE" id="PS51545">
    <property type="entry name" value="PIK_HELICAL"/>
    <property type="match status" value="1"/>
</dbReference>
<dbReference type="PROSITE" id="PS50290">
    <property type="entry name" value="PI3_4_KINASE_3"/>
    <property type="match status" value="1"/>
</dbReference>
<evidence type="ECO:0000259" key="9">
    <source>
        <dbReference type="PROSITE" id="PS50290"/>
    </source>
</evidence>
<dbReference type="PANTHER" id="PTHR10048:SF15">
    <property type="entry name" value="PHOSPHATIDYLINOSITOL 4-KINASE ALPHA"/>
    <property type="match status" value="1"/>
</dbReference>
<keyword evidence="6 11" id="KW-0418">Kinase</keyword>
<dbReference type="InterPro" id="IPR018936">
    <property type="entry name" value="PI3/4_kinase_CS"/>
</dbReference>
<name>A0A2T0FML2_9ASCO</name>
<dbReference type="GO" id="GO:0005524">
    <property type="term" value="F:ATP binding"/>
    <property type="evidence" value="ECO:0007669"/>
    <property type="project" value="UniProtKB-KW"/>
</dbReference>
<dbReference type="OrthoDB" id="10264149at2759"/>
<dbReference type="Gene3D" id="3.30.1010.10">
    <property type="entry name" value="Phosphatidylinositol 3-kinase Catalytic Subunit, Chain A, domain 4"/>
    <property type="match status" value="1"/>
</dbReference>
<feature type="compositionally biased region" description="Polar residues" evidence="8">
    <location>
        <begin position="572"/>
        <end position="586"/>
    </location>
</feature>
<dbReference type="Pfam" id="PF00613">
    <property type="entry name" value="PI3Ka"/>
    <property type="match status" value="1"/>
</dbReference>
<dbReference type="GO" id="GO:0005886">
    <property type="term" value="C:plasma membrane"/>
    <property type="evidence" value="ECO:0007669"/>
    <property type="project" value="TreeGrafter"/>
</dbReference>
<dbReference type="GO" id="GO:0048015">
    <property type="term" value="P:phosphatidylinositol-mediated signaling"/>
    <property type="evidence" value="ECO:0007669"/>
    <property type="project" value="TreeGrafter"/>
</dbReference>
<dbReference type="InterPro" id="IPR001263">
    <property type="entry name" value="PI3K_accessory_dom"/>
</dbReference>
<organism evidence="11 12">
    <name type="scientific">Wickerhamiella sorbophila</name>
    <dbReference type="NCBI Taxonomy" id="45607"/>
    <lineage>
        <taxon>Eukaryota</taxon>
        <taxon>Fungi</taxon>
        <taxon>Dikarya</taxon>
        <taxon>Ascomycota</taxon>
        <taxon>Saccharomycotina</taxon>
        <taxon>Dipodascomycetes</taxon>
        <taxon>Dipodascales</taxon>
        <taxon>Trichomonascaceae</taxon>
        <taxon>Wickerhamiella</taxon>
    </lineage>
</organism>
<evidence type="ECO:0000259" key="10">
    <source>
        <dbReference type="PROSITE" id="PS51545"/>
    </source>
</evidence>
<dbReference type="GO" id="GO:0004430">
    <property type="term" value="F:1-phosphatidylinositol 4-kinase activity"/>
    <property type="evidence" value="ECO:0007669"/>
    <property type="project" value="UniProtKB-EC"/>
</dbReference>
<dbReference type="InterPro" id="IPR036940">
    <property type="entry name" value="PI3/4_kinase_cat_sf"/>
</dbReference>
<dbReference type="SMART" id="SM00146">
    <property type="entry name" value="PI3Kc"/>
    <property type="match status" value="1"/>
</dbReference>
<dbReference type="STRING" id="45607.A0A2T0FML2"/>
<comment type="caution">
    <text evidence="11">The sequence shown here is derived from an EMBL/GenBank/DDBJ whole genome shotgun (WGS) entry which is preliminary data.</text>
</comment>
<evidence type="ECO:0000313" key="11">
    <source>
        <dbReference type="EMBL" id="PRT56209.1"/>
    </source>
</evidence>
<evidence type="ECO:0000313" key="12">
    <source>
        <dbReference type="Proteomes" id="UP000238350"/>
    </source>
</evidence>
<keyword evidence="5" id="KW-0547">Nucleotide-binding</keyword>
<dbReference type="SUPFAM" id="SSF48371">
    <property type="entry name" value="ARM repeat"/>
    <property type="match status" value="1"/>
</dbReference>
<keyword evidence="12" id="KW-1185">Reference proteome</keyword>
<comment type="similarity">
    <text evidence="2">Belongs to the PI3/PI4-kinase family. Type III PI4K subfamily.</text>
</comment>
<dbReference type="EC" id="2.7.1.67" evidence="3"/>
<comment type="catalytic activity">
    <reaction evidence="1">
        <text>a 1,2-diacyl-sn-glycero-3-phospho-(1D-myo-inositol) + ATP = a 1,2-diacyl-sn-glycero-3-phospho-(1D-myo-inositol 4-phosphate) + ADP + H(+)</text>
        <dbReference type="Rhea" id="RHEA:19877"/>
        <dbReference type="ChEBI" id="CHEBI:15378"/>
        <dbReference type="ChEBI" id="CHEBI:30616"/>
        <dbReference type="ChEBI" id="CHEBI:57880"/>
        <dbReference type="ChEBI" id="CHEBI:58178"/>
        <dbReference type="ChEBI" id="CHEBI:456216"/>
        <dbReference type="EC" id="2.7.1.67"/>
    </reaction>
</comment>
<dbReference type="GO" id="GO:0046854">
    <property type="term" value="P:phosphatidylinositol phosphate biosynthetic process"/>
    <property type="evidence" value="ECO:0007669"/>
    <property type="project" value="InterPro"/>
</dbReference>
<dbReference type="FunFam" id="1.25.40.70:FF:000011">
    <property type="entry name" value="Phosphatidylinositol 4-kinase alpha"/>
    <property type="match status" value="1"/>
</dbReference>
<dbReference type="InterPro" id="IPR000403">
    <property type="entry name" value="PI3/4_kinase_cat_dom"/>
</dbReference>
<evidence type="ECO:0000256" key="7">
    <source>
        <dbReference type="ARBA" id="ARBA00022840"/>
    </source>
</evidence>
<dbReference type="InterPro" id="IPR045495">
    <property type="entry name" value="PI4K_N"/>
</dbReference>
<evidence type="ECO:0000256" key="2">
    <source>
        <dbReference type="ARBA" id="ARBA00006209"/>
    </source>
</evidence>
<dbReference type="GeneID" id="36517577"/>
<dbReference type="InterPro" id="IPR016024">
    <property type="entry name" value="ARM-type_fold"/>
</dbReference>
<keyword evidence="4" id="KW-0808">Transferase</keyword>
<dbReference type="PROSITE" id="PS00915">
    <property type="entry name" value="PI3_4_KINASE_1"/>
    <property type="match status" value="1"/>
</dbReference>
<dbReference type="CDD" id="cd05167">
    <property type="entry name" value="PI4Kc_III_alpha"/>
    <property type="match status" value="1"/>
</dbReference>
<dbReference type="Gene3D" id="1.10.1070.11">
    <property type="entry name" value="Phosphatidylinositol 3-/4-kinase, catalytic domain"/>
    <property type="match status" value="1"/>
</dbReference>
<dbReference type="Pfam" id="PF19274">
    <property type="entry name" value="PI4K_N"/>
    <property type="match status" value="1"/>
</dbReference>
<keyword evidence="7" id="KW-0067">ATP-binding</keyword>
<dbReference type="GO" id="GO:0005737">
    <property type="term" value="C:cytoplasm"/>
    <property type="evidence" value="ECO:0007669"/>
    <property type="project" value="TreeGrafter"/>
</dbReference>
<accession>A0A2T0FML2</accession>
<dbReference type="Proteomes" id="UP000238350">
    <property type="component" value="Unassembled WGS sequence"/>
</dbReference>
<protein>
    <recommendedName>
        <fullName evidence="3">1-phosphatidylinositol 4-kinase</fullName>
        <ecNumber evidence="3">2.7.1.67</ecNumber>
    </recommendedName>
</protein>
<sequence>MDYWGIDRSKSSIRLKALRKIGALDAVEPQNDLTKMSAVLKDSVNNPEAALYPRELEVLLALVDSVPKTIHPERFKSMIPLLQSFLMRLPHLNILPGPAVRRIDGPSPWTLLARGLVESLQALHASEDNVPEMLQGLRDAWESNEQSDGEFLIWLFALHGALEGLNSRPIVRLQPAKMIFEWICDFLSDSTLSDIGTRLDSIETKLNKDATSVDAVPAYFLTLIPEDSLAYPGPSQLRLSMSRFFAEIAIYASGGESQDSTANDNELLAAVAKQSAHFLGRLVENNTLVVDAPHFGPVVSRSVQYNHRVIALSVGHNEFDASEAFQIALVGMELDQTLTGDSTEFEPLRLALACCHVDSSRLATLVKALPMYFGSLSPSLAGRAADLYASSVRSLPQSWLISAVYALGNSLTTEELEMHRHSVQSTASSVLSGLVGMVISQSDVQLRALALSILSQKFGTVDETVDIEVLVAVSKLGPHLPERDFETALFLIERASGRKSADVKKWLAVIRRARIIISRELYSSHPSYKVYLEHLLGLMISVGEASNSTISFGASAALSSTLSGATGLSTGNLPLSRNATRQSANGSEKRKERPERRTVLSPHLSPAEQIVEFLEPLAALLPPKTSAPLEVTDWSLISRFRDAWFNMAVLGYNVDYKWTKEQSRHLETIAWSTPPLVTELSVNNVESDLDLNPVLRRGSKGHHGREKQHRVVAGLFKATTNIDIKPTYVRIMFLATSNMVERFRARAGAISKSLLYFGDPDLRDGEGFKGMYSIAAGCANAYISDVKTGRKGAAFGLEKAAEQLKEILVLCCHRVDTIRDVAFDMADLVISRIPAALCTQTAMFALLDLLSMMHLSCVNAESDEYEPCHTYVGEKSGVTVALGDSYSIRRHTLDRLLDSARTWTSRITSTMGPNLKAILGFYLEDGDKQADEEVALGRSFALQIGGASSQNGSLFEKPQSLYRLDGVSGFLSNYLSISALRLQTREHSVRVSYEEVRAEIDRLLSLKNPRPDSVTLSEIRTLYMHASAYLVDCSPQAMGIAKDVVHLAFRFFDGKIMAYCINYWLWIVNQTPSLRLIVLQAIAEHWSRSIARKIGLFSRKYDQKDPMVAHMEYKPSSKRATTHEIRHIEKLYAPHVLLTNFLISMTHSSLLINEEHINVLARIIADAMYGLAHYASLHSLARGPRLALVRLAMDFIVPYSHRAPTVAAGMRSLVTAGILAWFKQPVQWPFGGNTIQLRQDIALLEGILERARKVPTSPASDICQSLLADELNKLQVWNDPLGNTKAGHAKISFSVNDVIKAWNVDPQIAVALVTRHADVAAEKKLVELIEDNPLAVYDSPAALTYLLQASPTSKRAWQVIYWTPVSEIMCINLFSPQYGGGSYLLQYSVRALESHPVTDCFFYVPQIVQALRHDSGGFVAEYILEAAKFSQLFAHQIIWNILANSYKDDEGEVPDGIKPIVDRVLEKMMEEFTDKERDFYDTEFNFFNEVTSISGKLKPYIKKSKAEKKAKIDEEMAQIVVPEGVYLPSNPHGTVVDIDRESGRPLQSHAKAPFLAKFKIHKDQESGEDTDSDSDEPKAVEVWQGAIFKVGDDCRQDVLVLQIISVFRSIFAYSGLDLYVFPYKVTATAPGCGVIDVLPNSTSRDMLGREAVNGLYEWYISKHGNEDSIDFQRARNNFVKSLAAYSVISYLLQFKDRHNGNIMYDDDGHVIHIDFGFCFEIVPGGVKFEAVPFKLTKEMVAVMGGNTNTQAYRWFEELCVKAFLSCRVYAEDICRMVAPMLESGLPCFKGDTIRKLRNRFVLNKSEREAANFMRGLISRSYESNFTKGYDEFQRLTNGIPY</sequence>
<dbReference type="PROSITE" id="PS00916">
    <property type="entry name" value="PI3_4_KINASE_2"/>
    <property type="match status" value="1"/>
</dbReference>
<dbReference type="FunFam" id="1.10.1070.11:FF:000022">
    <property type="entry name" value="Phosphatidylinositol 4-kinase stt4"/>
    <property type="match status" value="1"/>
</dbReference>
<dbReference type="SUPFAM" id="SSF56112">
    <property type="entry name" value="Protein kinase-like (PK-like)"/>
    <property type="match status" value="1"/>
</dbReference>
<proteinExistence type="inferred from homology"/>
<dbReference type="FunFam" id="3.30.1010.10:FF:000014">
    <property type="entry name" value="Phosphatidylinositol 4-kinase STT4"/>
    <property type="match status" value="1"/>
</dbReference>